<dbReference type="Pfam" id="PF00512">
    <property type="entry name" value="HisKA"/>
    <property type="match status" value="1"/>
</dbReference>
<dbReference type="PROSITE" id="PS50109">
    <property type="entry name" value="HIS_KIN"/>
    <property type="match status" value="1"/>
</dbReference>
<feature type="transmembrane region" description="Helical" evidence="12">
    <location>
        <begin position="266"/>
        <end position="284"/>
    </location>
</feature>
<keyword evidence="6" id="KW-0808">Transferase</keyword>
<name>A0A1R4FHY5_BREDI</name>
<evidence type="ECO:0000256" key="4">
    <source>
        <dbReference type="ARBA" id="ARBA00022475"/>
    </source>
</evidence>
<feature type="transmembrane region" description="Helical" evidence="12">
    <location>
        <begin position="151"/>
        <end position="174"/>
    </location>
</feature>
<dbReference type="PANTHER" id="PTHR43711">
    <property type="entry name" value="TWO-COMPONENT HISTIDINE KINASE"/>
    <property type="match status" value="1"/>
</dbReference>
<keyword evidence="8" id="KW-0418">Kinase</keyword>
<keyword evidence="9 12" id="KW-1133">Transmembrane helix</keyword>
<evidence type="ECO:0000256" key="9">
    <source>
        <dbReference type="ARBA" id="ARBA00022989"/>
    </source>
</evidence>
<feature type="domain" description="Histidine kinase" evidence="13">
    <location>
        <begin position="346"/>
        <end position="563"/>
    </location>
</feature>
<evidence type="ECO:0000259" key="13">
    <source>
        <dbReference type="PROSITE" id="PS50109"/>
    </source>
</evidence>
<evidence type="ECO:0000256" key="8">
    <source>
        <dbReference type="ARBA" id="ARBA00022777"/>
    </source>
</evidence>
<dbReference type="InterPro" id="IPR036097">
    <property type="entry name" value="HisK_dim/P_sf"/>
</dbReference>
<accession>A0A1R4FHY5</accession>
<feature type="transmembrane region" description="Helical" evidence="12">
    <location>
        <begin position="186"/>
        <end position="205"/>
    </location>
</feature>
<dbReference type="Proteomes" id="UP000195766">
    <property type="component" value="Unassembled WGS sequence"/>
</dbReference>
<dbReference type="Pfam" id="PF02518">
    <property type="entry name" value="HATPase_c"/>
    <property type="match status" value="1"/>
</dbReference>
<dbReference type="InterPro" id="IPR004358">
    <property type="entry name" value="Sig_transdc_His_kin-like_C"/>
</dbReference>
<evidence type="ECO:0000256" key="3">
    <source>
        <dbReference type="ARBA" id="ARBA00012438"/>
    </source>
</evidence>
<evidence type="ECO:0000256" key="6">
    <source>
        <dbReference type="ARBA" id="ARBA00022679"/>
    </source>
</evidence>
<dbReference type="InterPro" id="IPR005467">
    <property type="entry name" value="His_kinase_dom"/>
</dbReference>
<feature type="transmembrane region" description="Helical" evidence="12">
    <location>
        <begin position="42"/>
        <end position="61"/>
    </location>
</feature>
<gene>
    <name evidence="14" type="ORF">FM111_04850</name>
</gene>
<feature type="transmembrane region" description="Helical" evidence="12">
    <location>
        <begin position="296"/>
        <end position="316"/>
    </location>
</feature>
<dbReference type="SMART" id="SM00388">
    <property type="entry name" value="HisKA"/>
    <property type="match status" value="1"/>
</dbReference>
<comment type="catalytic activity">
    <reaction evidence="1">
        <text>ATP + protein L-histidine = ADP + protein N-phospho-L-histidine.</text>
        <dbReference type="EC" id="2.7.13.3"/>
    </reaction>
</comment>
<feature type="transmembrane region" description="Helical" evidence="12">
    <location>
        <begin position="116"/>
        <end position="139"/>
    </location>
</feature>
<dbReference type="InterPro" id="IPR007895">
    <property type="entry name" value="MASE1"/>
</dbReference>
<keyword evidence="10" id="KW-0902">Two-component regulatory system</keyword>
<feature type="transmembrane region" description="Helical" evidence="12">
    <location>
        <begin position="90"/>
        <end position="110"/>
    </location>
</feature>
<dbReference type="CDD" id="cd00082">
    <property type="entry name" value="HisKA"/>
    <property type="match status" value="1"/>
</dbReference>
<dbReference type="InterPro" id="IPR036890">
    <property type="entry name" value="HATPase_C_sf"/>
</dbReference>
<keyword evidence="5" id="KW-0597">Phosphoprotein</keyword>
<dbReference type="PANTHER" id="PTHR43711:SF31">
    <property type="entry name" value="HISTIDINE KINASE"/>
    <property type="match status" value="1"/>
</dbReference>
<dbReference type="Gene3D" id="3.30.565.10">
    <property type="entry name" value="Histidine kinase-like ATPase, C-terminal domain"/>
    <property type="match status" value="1"/>
</dbReference>
<evidence type="ECO:0000256" key="10">
    <source>
        <dbReference type="ARBA" id="ARBA00023012"/>
    </source>
</evidence>
<dbReference type="EC" id="2.7.13.3" evidence="3"/>
<dbReference type="InterPro" id="IPR003594">
    <property type="entry name" value="HATPase_dom"/>
</dbReference>
<dbReference type="SUPFAM" id="SSF55874">
    <property type="entry name" value="ATPase domain of HSP90 chaperone/DNA topoisomerase II/histidine kinase"/>
    <property type="match status" value="1"/>
</dbReference>
<dbReference type="InterPro" id="IPR050736">
    <property type="entry name" value="Sensor_HK_Regulatory"/>
</dbReference>
<evidence type="ECO:0000256" key="1">
    <source>
        <dbReference type="ARBA" id="ARBA00000085"/>
    </source>
</evidence>
<feature type="transmembrane region" description="Helical" evidence="12">
    <location>
        <begin position="67"/>
        <end position="83"/>
    </location>
</feature>
<dbReference type="SMART" id="SM00387">
    <property type="entry name" value="HATPase_c"/>
    <property type="match status" value="1"/>
</dbReference>
<dbReference type="Gene3D" id="1.10.287.130">
    <property type="match status" value="1"/>
</dbReference>
<keyword evidence="7 12" id="KW-0812">Transmembrane</keyword>
<dbReference type="Pfam" id="PF05231">
    <property type="entry name" value="MASE1"/>
    <property type="match status" value="1"/>
</dbReference>
<dbReference type="AlphaFoldDB" id="A0A1R4FHY5"/>
<dbReference type="SUPFAM" id="SSF47384">
    <property type="entry name" value="Homodimeric domain of signal transducing histidine kinase"/>
    <property type="match status" value="1"/>
</dbReference>
<proteinExistence type="predicted"/>
<protein>
    <recommendedName>
        <fullName evidence="3">histidine kinase</fullName>
        <ecNumber evidence="3">2.7.13.3</ecNumber>
    </recommendedName>
</protein>
<evidence type="ECO:0000256" key="5">
    <source>
        <dbReference type="ARBA" id="ARBA00022553"/>
    </source>
</evidence>
<dbReference type="InterPro" id="IPR003661">
    <property type="entry name" value="HisK_dim/P_dom"/>
</dbReference>
<keyword evidence="4" id="KW-1003">Cell membrane</keyword>
<evidence type="ECO:0000313" key="14">
    <source>
        <dbReference type="EMBL" id="SJM55508.1"/>
    </source>
</evidence>
<dbReference type="GO" id="GO:0000155">
    <property type="term" value="F:phosphorelay sensor kinase activity"/>
    <property type="evidence" value="ECO:0007669"/>
    <property type="project" value="InterPro"/>
</dbReference>
<feature type="transmembrane region" description="Helical" evidence="12">
    <location>
        <begin position="217"/>
        <end position="237"/>
    </location>
</feature>
<evidence type="ECO:0000313" key="15">
    <source>
        <dbReference type="Proteomes" id="UP000195766"/>
    </source>
</evidence>
<evidence type="ECO:0000256" key="2">
    <source>
        <dbReference type="ARBA" id="ARBA00004651"/>
    </source>
</evidence>
<organism evidence="14 15">
    <name type="scientific">Brevundimonas diminuta 3F5N</name>
    <dbReference type="NCBI Taxonomy" id="1255603"/>
    <lineage>
        <taxon>Bacteria</taxon>
        <taxon>Pseudomonadati</taxon>
        <taxon>Pseudomonadota</taxon>
        <taxon>Alphaproteobacteria</taxon>
        <taxon>Caulobacterales</taxon>
        <taxon>Caulobacteraceae</taxon>
        <taxon>Brevundimonas</taxon>
    </lineage>
</organism>
<comment type="subcellular location">
    <subcellularLocation>
        <location evidence="2">Cell membrane</location>
        <topology evidence="2">Multi-pass membrane protein</topology>
    </subcellularLocation>
</comment>
<evidence type="ECO:0000256" key="12">
    <source>
        <dbReference type="SAM" id="Phobius"/>
    </source>
</evidence>
<evidence type="ECO:0000256" key="7">
    <source>
        <dbReference type="ARBA" id="ARBA00022692"/>
    </source>
</evidence>
<evidence type="ECO:0000256" key="11">
    <source>
        <dbReference type="ARBA" id="ARBA00023136"/>
    </source>
</evidence>
<sequence length="563" mass="59424">MDPIMTMSRALERTEAVVEPSGMTPRTLPSSQANTAFFRHPLLPILTAVGVTVLVVLAVSFARANGVVAALWGAGGLALALWLRGGRGIAYDCGFAVLITAGVLAGEFLSGNGPSLALLFTAANLLEIVLAVVLTRRLVTGLHVDSVEGLARFLAVCAIAPLPSAVFSAVALNMMIGADLLDSLRIWWSAHALGFAVLGVFGLTLRRTHLDILRQPVRLAEGVGLSALIMGACYAIFSQLSLPYGFLLLPLLVLMAVRFRVVGIAWALMIVSVMAIGGTMAGHGPYHDFNAEQRAMLGQLLVLLGYMPIVMVAALLEERDRLTERAREGRARAERASAAKSRLLANVAHEIKSPIGGVIGIGELWAGGHLGAATPNQVEMAQMLVKTARQVEALTHDLLDVARAEAGAVKVDLRPTDVTGVLEDVRRSLLLNPESAAVKIEVVAAGDHLVARADSQRLTQVVGNLANNAVKYGASGGLVVLRAAWSGDRIRIEVVDRGPGLSEEKQAQLFEPFNRLGLERSAIEGHGVGLTLAKRLVELQGGEIGVISASGQGATFWVELPGA</sequence>
<dbReference type="EMBL" id="FUIE01000027">
    <property type="protein sequence ID" value="SJM55508.1"/>
    <property type="molecule type" value="Genomic_DNA"/>
</dbReference>
<dbReference type="GO" id="GO:0005886">
    <property type="term" value="C:plasma membrane"/>
    <property type="evidence" value="ECO:0007669"/>
    <property type="project" value="UniProtKB-SubCell"/>
</dbReference>
<reference evidence="14 15" key="1">
    <citation type="submission" date="2017-02" db="EMBL/GenBank/DDBJ databases">
        <authorList>
            <person name="Peterson S.W."/>
        </authorList>
    </citation>
    <scope>NUCLEOTIDE SEQUENCE [LARGE SCALE GENOMIC DNA]</scope>
    <source>
        <strain evidence="14 15">3F5N</strain>
    </source>
</reference>
<keyword evidence="11 12" id="KW-0472">Membrane</keyword>
<dbReference type="PRINTS" id="PR00344">
    <property type="entry name" value="BCTRLSENSOR"/>
</dbReference>